<dbReference type="Pfam" id="PF07715">
    <property type="entry name" value="Plug"/>
    <property type="match status" value="1"/>
</dbReference>
<keyword evidence="3" id="KW-1134">Transmembrane beta strand</keyword>
<protein>
    <submittedName>
        <fullName evidence="14">TonB-dependent receptor</fullName>
    </submittedName>
</protein>
<evidence type="ECO:0000256" key="11">
    <source>
        <dbReference type="SAM" id="SignalP"/>
    </source>
</evidence>
<dbReference type="Gene3D" id="2.170.130.10">
    <property type="entry name" value="TonB-dependent receptor, plug domain"/>
    <property type="match status" value="1"/>
</dbReference>
<keyword evidence="2" id="KW-0813">Transport</keyword>
<dbReference type="AlphaFoldDB" id="A0A5M6DHI5"/>
<dbReference type="Proteomes" id="UP000323426">
    <property type="component" value="Unassembled WGS sequence"/>
</dbReference>
<gene>
    <name evidence="14" type="ORF">F0145_11965</name>
</gene>
<feature type="domain" description="TonB-dependent receptor plug" evidence="13">
    <location>
        <begin position="128"/>
        <end position="235"/>
    </location>
</feature>
<keyword evidence="4" id="KW-0812">Transmembrane</keyword>
<name>A0A5M6DHI5_9BACT</name>
<dbReference type="GO" id="GO:0009279">
    <property type="term" value="C:cell outer membrane"/>
    <property type="evidence" value="ECO:0007669"/>
    <property type="project" value="UniProtKB-SubCell"/>
</dbReference>
<evidence type="ECO:0000256" key="8">
    <source>
        <dbReference type="ARBA" id="ARBA00023170"/>
    </source>
</evidence>
<dbReference type="RefSeq" id="WP_150088653.1">
    <property type="nucleotide sequence ID" value="NZ_VWSF01000008.1"/>
</dbReference>
<proteinExistence type="inferred from homology"/>
<dbReference type="Pfam" id="PF13715">
    <property type="entry name" value="CarbopepD_reg_2"/>
    <property type="match status" value="1"/>
</dbReference>
<evidence type="ECO:0000256" key="7">
    <source>
        <dbReference type="ARBA" id="ARBA00023136"/>
    </source>
</evidence>
<keyword evidence="6 10" id="KW-0798">TonB box</keyword>
<evidence type="ECO:0000256" key="2">
    <source>
        <dbReference type="ARBA" id="ARBA00022448"/>
    </source>
</evidence>
<keyword evidence="5 11" id="KW-0732">Signal</keyword>
<organism evidence="14 15">
    <name type="scientific">Adhaeribacter rhizoryzae</name>
    <dbReference type="NCBI Taxonomy" id="2607907"/>
    <lineage>
        <taxon>Bacteria</taxon>
        <taxon>Pseudomonadati</taxon>
        <taxon>Bacteroidota</taxon>
        <taxon>Cytophagia</taxon>
        <taxon>Cytophagales</taxon>
        <taxon>Hymenobacteraceae</taxon>
        <taxon>Adhaeribacter</taxon>
    </lineage>
</organism>
<keyword evidence="9" id="KW-0998">Cell outer membrane</keyword>
<feature type="domain" description="TonB-dependent receptor-like beta-barrel" evidence="12">
    <location>
        <begin position="413"/>
        <end position="906"/>
    </location>
</feature>
<dbReference type="Gene3D" id="2.60.40.1120">
    <property type="entry name" value="Carboxypeptidase-like, regulatory domain"/>
    <property type="match status" value="1"/>
</dbReference>
<evidence type="ECO:0000256" key="9">
    <source>
        <dbReference type="ARBA" id="ARBA00023237"/>
    </source>
</evidence>
<evidence type="ECO:0000259" key="13">
    <source>
        <dbReference type="Pfam" id="PF07715"/>
    </source>
</evidence>
<dbReference type="InterPro" id="IPR000531">
    <property type="entry name" value="Beta-barrel_TonB"/>
</dbReference>
<evidence type="ECO:0000256" key="4">
    <source>
        <dbReference type="ARBA" id="ARBA00022692"/>
    </source>
</evidence>
<dbReference type="GO" id="GO:0044718">
    <property type="term" value="P:siderophore transmembrane transport"/>
    <property type="evidence" value="ECO:0007669"/>
    <property type="project" value="TreeGrafter"/>
</dbReference>
<dbReference type="SUPFAM" id="SSF49464">
    <property type="entry name" value="Carboxypeptidase regulatory domain-like"/>
    <property type="match status" value="1"/>
</dbReference>
<evidence type="ECO:0000256" key="5">
    <source>
        <dbReference type="ARBA" id="ARBA00022729"/>
    </source>
</evidence>
<evidence type="ECO:0000313" key="14">
    <source>
        <dbReference type="EMBL" id="KAA5545649.1"/>
    </source>
</evidence>
<keyword evidence="8 14" id="KW-0675">Receptor</keyword>
<dbReference type="SUPFAM" id="SSF56935">
    <property type="entry name" value="Porins"/>
    <property type="match status" value="1"/>
</dbReference>
<accession>A0A5M6DHI5</accession>
<dbReference type="Gene3D" id="2.40.170.20">
    <property type="entry name" value="TonB-dependent receptor, beta-barrel domain"/>
    <property type="match status" value="1"/>
</dbReference>
<evidence type="ECO:0000256" key="10">
    <source>
        <dbReference type="RuleBase" id="RU003357"/>
    </source>
</evidence>
<dbReference type="InterPro" id="IPR036942">
    <property type="entry name" value="Beta-barrel_TonB_sf"/>
</dbReference>
<evidence type="ECO:0000256" key="3">
    <source>
        <dbReference type="ARBA" id="ARBA00022452"/>
    </source>
</evidence>
<dbReference type="EMBL" id="VWSF01000008">
    <property type="protein sequence ID" value="KAA5545649.1"/>
    <property type="molecule type" value="Genomic_DNA"/>
</dbReference>
<sequence>MPTYLPKPPLLILLLALIFSCCAESYAQSGVTISGRVTDAKTNTPLAGVNIYVKGKVIGTTSDNRGTYTLTTATETPFALVFSYVGFQTQEFNITGNRSDLNVVLSEVSVLGQEVVVTASRVEENILKAPISIEKMDILAIRETPAASFYEGLQNLKSVDMITSSMGFKVINTRGFNSTTNPRFVQFIDGMDNQAPGLNIPIGNMVGLSDLDAHSVEIVPGAASALYGPNAFNGVLSMTSKSPFEFQGLSAMARIGVNHINSADADASPMYEGMVRYAKAFNNRFAFKVNFSYSKALDWHASSTENVDPFTRPTLGNDPSNPAYNALNLYGDEAVAGIPIGPGGSSVRVARTPYEEKDLVDYNTFSLKGDAALHYRVTEGLEAIYQFKIGQGTAVYQGANRYGIKDFILQQHKVELRGANYFLRSYATLEDAGNSYDSRFLALNLNRTWKPDQQWFSEYAGAYLGAVPGITPSNHDAARTFADRNRLLPGTPEFDREKDRLASEPDFRTGAQFKDATGLYHTEGQYDFSKWTGKIADVQVGGSYRLFDLNSSGTIFSDTTGNDITIYEYGAYLQAIKNLMSDRLKVTGSLRFDKNENFEGRLTPRASAVFTLAENHNLRASFQTGFRNPTTQDQFIFLNVGQAILVGGVPSASQGLNLYGPNANAISLSSVQAFAAQVGADVANGANSSRAVIQNARLLRPANVNYVKPEQIKAFEIGYKGLTLNKSLLFDLNYYYSSYNNFILNYTVIQPRNSQVVRNETGTGNEAVAFDVATNNFQPYQLYSNATQKVAAQGASLGLTYSLPKGYTLSGNTNWNKLNLGKDYDPDQVPGFNTPEWKFNVTLANRNFYKNAGFSVAYRWSDAYIWQSSFIPGINNAEIPAYGTLDAQVSYKVPSIKSIFKLGGSNITNNYYRTVYGGPYVGGVYYLSITFDELLK</sequence>
<dbReference type="InterPro" id="IPR039426">
    <property type="entry name" value="TonB-dep_rcpt-like"/>
</dbReference>
<dbReference type="Pfam" id="PF00593">
    <property type="entry name" value="TonB_dep_Rec_b-barrel"/>
    <property type="match status" value="1"/>
</dbReference>
<dbReference type="GO" id="GO:0015344">
    <property type="term" value="F:siderophore uptake transmembrane transporter activity"/>
    <property type="evidence" value="ECO:0007669"/>
    <property type="project" value="TreeGrafter"/>
</dbReference>
<keyword evidence="7 10" id="KW-0472">Membrane</keyword>
<evidence type="ECO:0000313" key="15">
    <source>
        <dbReference type="Proteomes" id="UP000323426"/>
    </source>
</evidence>
<evidence type="ECO:0000256" key="6">
    <source>
        <dbReference type="ARBA" id="ARBA00023077"/>
    </source>
</evidence>
<comment type="subcellular location">
    <subcellularLocation>
        <location evidence="1">Cell outer membrane</location>
        <topology evidence="1">Multi-pass membrane protein</topology>
    </subcellularLocation>
</comment>
<feature type="signal peptide" evidence="11">
    <location>
        <begin position="1"/>
        <end position="23"/>
    </location>
</feature>
<feature type="chain" id="PRO_5024315766" evidence="11">
    <location>
        <begin position="24"/>
        <end position="936"/>
    </location>
</feature>
<evidence type="ECO:0000259" key="12">
    <source>
        <dbReference type="Pfam" id="PF00593"/>
    </source>
</evidence>
<reference evidence="14 15" key="1">
    <citation type="submission" date="2019-09" db="EMBL/GenBank/DDBJ databases">
        <title>Genome sequence and assembly of Adhaeribacter sp.</title>
        <authorList>
            <person name="Chhetri G."/>
        </authorList>
    </citation>
    <scope>NUCLEOTIDE SEQUENCE [LARGE SCALE GENOMIC DNA]</scope>
    <source>
        <strain evidence="14 15">DK36</strain>
    </source>
</reference>
<evidence type="ECO:0000256" key="1">
    <source>
        <dbReference type="ARBA" id="ARBA00004571"/>
    </source>
</evidence>
<dbReference type="PANTHER" id="PTHR30069">
    <property type="entry name" value="TONB-DEPENDENT OUTER MEMBRANE RECEPTOR"/>
    <property type="match status" value="1"/>
</dbReference>
<comment type="caution">
    <text evidence="14">The sequence shown here is derived from an EMBL/GenBank/DDBJ whole genome shotgun (WGS) entry which is preliminary data.</text>
</comment>
<dbReference type="InterPro" id="IPR008969">
    <property type="entry name" value="CarboxyPept-like_regulatory"/>
</dbReference>
<comment type="similarity">
    <text evidence="10">Belongs to the TonB-dependent receptor family.</text>
</comment>
<dbReference type="InterPro" id="IPR012910">
    <property type="entry name" value="Plug_dom"/>
</dbReference>
<dbReference type="PROSITE" id="PS51257">
    <property type="entry name" value="PROKAR_LIPOPROTEIN"/>
    <property type="match status" value="1"/>
</dbReference>
<dbReference type="PANTHER" id="PTHR30069:SF29">
    <property type="entry name" value="HEMOGLOBIN AND HEMOGLOBIN-HAPTOGLOBIN-BINDING PROTEIN 1-RELATED"/>
    <property type="match status" value="1"/>
</dbReference>
<keyword evidence="15" id="KW-1185">Reference proteome</keyword>
<dbReference type="InterPro" id="IPR037066">
    <property type="entry name" value="Plug_dom_sf"/>
</dbReference>